<name>A0AAV6S5G1_SOLSE</name>
<dbReference type="EMBL" id="JAGKHQ010000007">
    <property type="protein sequence ID" value="KAG7512995.1"/>
    <property type="molecule type" value="Genomic_DNA"/>
</dbReference>
<protein>
    <submittedName>
        <fullName evidence="1">Uncharacterized protein</fullName>
    </submittedName>
</protein>
<evidence type="ECO:0000313" key="2">
    <source>
        <dbReference type="Proteomes" id="UP000693946"/>
    </source>
</evidence>
<sequence length="125" mass="14235">MHKGWGGAQTNTFLCTPAPVVPTTCVPRLMDALQVQTKLLLNETGMRKFFSSLFQGAQAKGLRMRRTVTRGSSAFSLDWSTAQHSTRRQIVMLECAIEPYNLHLFGWMNEGMTEGWRDRRRGKED</sequence>
<evidence type="ECO:0000313" key="1">
    <source>
        <dbReference type="EMBL" id="KAG7512995.1"/>
    </source>
</evidence>
<comment type="caution">
    <text evidence="1">The sequence shown here is derived from an EMBL/GenBank/DDBJ whole genome shotgun (WGS) entry which is preliminary data.</text>
</comment>
<organism evidence="1 2">
    <name type="scientific">Solea senegalensis</name>
    <name type="common">Senegalese sole</name>
    <dbReference type="NCBI Taxonomy" id="28829"/>
    <lineage>
        <taxon>Eukaryota</taxon>
        <taxon>Metazoa</taxon>
        <taxon>Chordata</taxon>
        <taxon>Craniata</taxon>
        <taxon>Vertebrata</taxon>
        <taxon>Euteleostomi</taxon>
        <taxon>Actinopterygii</taxon>
        <taxon>Neopterygii</taxon>
        <taxon>Teleostei</taxon>
        <taxon>Neoteleostei</taxon>
        <taxon>Acanthomorphata</taxon>
        <taxon>Carangaria</taxon>
        <taxon>Pleuronectiformes</taxon>
        <taxon>Pleuronectoidei</taxon>
        <taxon>Soleidae</taxon>
        <taxon>Solea</taxon>
    </lineage>
</organism>
<proteinExistence type="predicted"/>
<dbReference type="AlphaFoldDB" id="A0AAV6S5G1"/>
<dbReference type="Proteomes" id="UP000693946">
    <property type="component" value="Linkage Group LG15"/>
</dbReference>
<accession>A0AAV6S5G1</accession>
<keyword evidence="2" id="KW-1185">Reference proteome</keyword>
<gene>
    <name evidence="1" type="ORF">JOB18_044966</name>
</gene>
<reference evidence="1 2" key="1">
    <citation type="journal article" date="2021" name="Sci. Rep.">
        <title>Chromosome anchoring in Senegalese sole (Solea senegalensis) reveals sex-associated markers and genome rearrangements in flatfish.</title>
        <authorList>
            <person name="Guerrero-Cozar I."/>
            <person name="Gomez-Garrido J."/>
            <person name="Berbel C."/>
            <person name="Martinez-Blanch J.F."/>
            <person name="Alioto T."/>
            <person name="Claros M.G."/>
            <person name="Gagnaire P.A."/>
            <person name="Manchado M."/>
        </authorList>
    </citation>
    <scope>NUCLEOTIDE SEQUENCE [LARGE SCALE GENOMIC DNA]</scope>
    <source>
        <strain evidence="1">Sse05_10M</strain>
    </source>
</reference>